<feature type="domain" description="Glutaredoxin" evidence="2">
    <location>
        <begin position="94"/>
        <end position="151"/>
    </location>
</feature>
<dbReference type="InterPro" id="IPR036249">
    <property type="entry name" value="Thioredoxin-like_sf"/>
</dbReference>
<evidence type="ECO:0000313" key="5">
    <source>
        <dbReference type="Proteomes" id="UP001528672"/>
    </source>
</evidence>
<reference evidence="4 5" key="1">
    <citation type="submission" date="2023-02" db="EMBL/GenBank/DDBJ databases">
        <title>Bacterial whole genome sequence for Curvibacter sp. HBC28.</title>
        <authorList>
            <person name="Le V."/>
            <person name="Ko S.-R."/>
            <person name="Ahn C.-Y."/>
            <person name="Oh H.-M."/>
        </authorList>
    </citation>
    <scope>NUCLEOTIDE SEQUENCE [LARGE SCALE GENOMIC DNA]</scope>
    <source>
        <strain evidence="4 5">HBC28</strain>
    </source>
</reference>
<dbReference type="PROSITE" id="PS51354">
    <property type="entry name" value="GLUTAREDOXIN_2"/>
    <property type="match status" value="1"/>
</dbReference>
<feature type="compositionally biased region" description="Polar residues" evidence="1">
    <location>
        <begin position="214"/>
        <end position="226"/>
    </location>
</feature>
<dbReference type="CDD" id="cd02976">
    <property type="entry name" value="NrdH"/>
    <property type="match status" value="1"/>
</dbReference>
<evidence type="ECO:0000313" key="4">
    <source>
        <dbReference type="EMBL" id="MDD0814984.1"/>
    </source>
</evidence>
<feature type="domain" description="DUF4124" evidence="3">
    <location>
        <begin position="35"/>
        <end position="73"/>
    </location>
</feature>
<comment type="caution">
    <text evidence="4">The sequence shown here is derived from an EMBL/GenBank/DDBJ whole genome shotgun (WGS) entry which is preliminary data.</text>
</comment>
<protein>
    <submittedName>
        <fullName evidence="4">Glutaredoxin family protein</fullName>
    </submittedName>
</protein>
<dbReference type="EMBL" id="JAQSIO010000003">
    <property type="protein sequence ID" value="MDD0814984.1"/>
    <property type="molecule type" value="Genomic_DNA"/>
</dbReference>
<dbReference type="SUPFAM" id="SSF52833">
    <property type="entry name" value="Thioredoxin-like"/>
    <property type="match status" value="1"/>
</dbReference>
<keyword evidence="5" id="KW-1185">Reference proteome</keyword>
<dbReference type="Gene3D" id="3.40.30.10">
    <property type="entry name" value="Glutaredoxin"/>
    <property type="match status" value="1"/>
</dbReference>
<feature type="region of interest" description="Disordered" evidence="1">
    <location>
        <begin position="190"/>
        <end position="226"/>
    </location>
</feature>
<gene>
    <name evidence="4" type="ORF">PSQ39_10115</name>
</gene>
<organism evidence="4 5">
    <name type="scientific">Curvibacter microcysteis</name>
    <dbReference type="NCBI Taxonomy" id="3026419"/>
    <lineage>
        <taxon>Bacteria</taxon>
        <taxon>Pseudomonadati</taxon>
        <taxon>Pseudomonadota</taxon>
        <taxon>Betaproteobacteria</taxon>
        <taxon>Burkholderiales</taxon>
        <taxon>Comamonadaceae</taxon>
        <taxon>Curvibacter</taxon>
    </lineage>
</organism>
<evidence type="ECO:0000259" key="2">
    <source>
        <dbReference type="Pfam" id="PF00462"/>
    </source>
</evidence>
<dbReference type="Pfam" id="PF13511">
    <property type="entry name" value="DUF4124"/>
    <property type="match status" value="1"/>
</dbReference>
<evidence type="ECO:0000259" key="3">
    <source>
        <dbReference type="Pfam" id="PF13511"/>
    </source>
</evidence>
<dbReference type="Proteomes" id="UP001528672">
    <property type="component" value="Unassembled WGS sequence"/>
</dbReference>
<dbReference type="RefSeq" id="WP_273926648.1">
    <property type="nucleotide sequence ID" value="NZ_JAQSIN010000002.1"/>
</dbReference>
<sequence>MKTSAAALPRRPRASAPVLSLLALVAWLALSPGGMVQAQQVYRIVGPDGKVTFSDRPPEKPSEKAATVRTAGTGADANSSLPSELRQVANQYPVTVYTTRDCSLCEEARQLLIRRGIPFAEKTVSTKADVDALRKLSGSDTVPSLSIGSQFLKGLQESEWSNYLDAAAYPRQIQLPPAYRRPAAVALAPAEAAPAAPAERKPAPAAPAVPVAPQRTSPTNPAGIQF</sequence>
<dbReference type="InterPro" id="IPR025392">
    <property type="entry name" value="DUF4124"/>
</dbReference>
<name>A0ABT5MG54_9BURK</name>
<accession>A0ABT5MG54</accession>
<dbReference type="InterPro" id="IPR002109">
    <property type="entry name" value="Glutaredoxin"/>
</dbReference>
<proteinExistence type="predicted"/>
<dbReference type="Pfam" id="PF00462">
    <property type="entry name" value="Glutaredoxin"/>
    <property type="match status" value="1"/>
</dbReference>
<evidence type="ECO:0000256" key="1">
    <source>
        <dbReference type="SAM" id="MobiDB-lite"/>
    </source>
</evidence>
<feature type="region of interest" description="Disordered" evidence="1">
    <location>
        <begin position="52"/>
        <end position="81"/>
    </location>
</feature>